<dbReference type="RefSeq" id="WP_183322789.1">
    <property type="nucleotide sequence ID" value="NZ_JACHVQ010000005.1"/>
</dbReference>
<dbReference type="PANTHER" id="PTHR43309:SF3">
    <property type="entry name" value="5-OXOPROLINASE SUBUNIT C"/>
    <property type="match status" value="1"/>
</dbReference>
<evidence type="ECO:0000256" key="2">
    <source>
        <dbReference type="ARBA" id="ARBA00022801"/>
    </source>
</evidence>
<dbReference type="Pfam" id="PF02626">
    <property type="entry name" value="CT_A_B"/>
    <property type="match status" value="1"/>
</dbReference>
<protein>
    <submittedName>
        <fullName evidence="5">Biotin-dependent carboxylase-like uncharacterized protein</fullName>
    </submittedName>
</protein>
<reference evidence="5 6" key="1">
    <citation type="submission" date="2020-08" db="EMBL/GenBank/DDBJ databases">
        <title>Sequencing the genomes of 1000 actinobacteria strains.</title>
        <authorList>
            <person name="Klenk H.-P."/>
        </authorList>
    </citation>
    <scope>NUCLEOTIDE SEQUENCE [LARGE SCALE GENOMIC DNA]</scope>
    <source>
        <strain evidence="5 6">DSM 105369</strain>
    </source>
</reference>
<feature type="domain" description="Carboxyltransferase" evidence="4">
    <location>
        <begin position="25"/>
        <end position="287"/>
    </location>
</feature>
<dbReference type="InterPro" id="IPR003778">
    <property type="entry name" value="CT_A_B"/>
</dbReference>
<dbReference type="PANTHER" id="PTHR43309">
    <property type="entry name" value="5-OXOPROLINASE SUBUNIT C"/>
    <property type="match status" value="1"/>
</dbReference>
<sequence>MSCLEVLRPGPLCLVQDLGRPGRAGEGITLSGALDRTSLVQGNRLLGNTIGAPGLEMLFGGLAVRPDHDVLVAVTGAWCPLTIDDRAVPFGTPVLLRRGAVLALGRSEHGLRSYLTVRDGLTPAGEFGGSWSRDTSSGIGPDPVRAGDRIQVGAQRAGRPLVAAVLPAIQPPGDVTLHLTPGPRPDLLSAADRRALTTTTGTISADSDRIGLRLNGFTLHATDADASSEALPLGAVQASPSGELIVFLADHPTTGGYPVVGVVDLPDLGVLAQCAPGKRVRFSLRPTPGY</sequence>
<keyword evidence="3" id="KW-0067">ATP-binding</keyword>
<dbReference type="Gene3D" id="2.40.100.10">
    <property type="entry name" value="Cyclophilin-like"/>
    <property type="match status" value="1"/>
</dbReference>
<dbReference type="Proteomes" id="UP000559182">
    <property type="component" value="Unassembled WGS sequence"/>
</dbReference>
<accession>A0A839NAT1</accession>
<evidence type="ECO:0000313" key="5">
    <source>
        <dbReference type="EMBL" id="MBB2894327.1"/>
    </source>
</evidence>
<dbReference type="EMBL" id="JACHVQ010000005">
    <property type="protein sequence ID" value="MBB2894327.1"/>
    <property type="molecule type" value="Genomic_DNA"/>
</dbReference>
<keyword evidence="2" id="KW-0378">Hydrolase</keyword>
<comment type="caution">
    <text evidence="5">The sequence shown here is derived from an EMBL/GenBank/DDBJ whole genome shotgun (WGS) entry which is preliminary data.</text>
</comment>
<dbReference type="AlphaFoldDB" id="A0A839NAT1"/>
<dbReference type="GO" id="GO:0016787">
    <property type="term" value="F:hydrolase activity"/>
    <property type="evidence" value="ECO:0007669"/>
    <property type="project" value="UniProtKB-KW"/>
</dbReference>
<evidence type="ECO:0000256" key="3">
    <source>
        <dbReference type="ARBA" id="ARBA00022840"/>
    </source>
</evidence>
<name>A0A839NAT1_9MICO</name>
<organism evidence="5 6">
    <name type="scientific">Flexivirga oryzae</name>
    <dbReference type="NCBI Taxonomy" id="1794944"/>
    <lineage>
        <taxon>Bacteria</taxon>
        <taxon>Bacillati</taxon>
        <taxon>Actinomycetota</taxon>
        <taxon>Actinomycetes</taxon>
        <taxon>Micrococcales</taxon>
        <taxon>Dermacoccaceae</taxon>
        <taxon>Flexivirga</taxon>
    </lineage>
</organism>
<evidence type="ECO:0000313" key="6">
    <source>
        <dbReference type="Proteomes" id="UP000559182"/>
    </source>
</evidence>
<keyword evidence="1" id="KW-0547">Nucleotide-binding</keyword>
<dbReference type="SUPFAM" id="SSF50891">
    <property type="entry name" value="Cyclophilin-like"/>
    <property type="match status" value="1"/>
</dbReference>
<dbReference type="SMART" id="SM00797">
    <property type="entry name" value="AHS2"/>
    <property type="match status" value="1"/>
</dbReference>
<dbReference type="InterPro" id="IPR029000">
    <property type="entry name" value="Cyclophilin-like_dom_sf"/>
</dbReference>
<dbReference type="GO" id="GO:0005524">
    <property type="term" value="F:ATP binding"/>
    <property type="evidence" value="ECO:0007669"/>
    <property type="project" value="UniProtKB-KW"/>
</dbReference>
<keyword evidence="6" id="KW-1185">Reference proteome</keyword>
<proteinExistence type="predicted"/>
<gene>
    <name evidence="5" type="ORF">FHU39_004369</name>
</gene>
<evidence type="ECO:0000259" key="4">
    <source>
        <dbReference type="SMART" id="SM00797"/>
    </source>
</evidence>
<evidence type="ECO:0000256" key="1">
    <source>
        <dbReference type="ARBA" id="ARBA00022741"/>
    </source>
</evidence>
<dbReference type="InterPro" id="IPR052708">
    <property type="entry name" value="PxpC"/>
</dbReference>